<comment type="similarity">
    <text evidence="2">Belongs to the sodium:galactoside symporter (TC 2.A.2) family.</text>
</comment>
<dbReference type="Gene3D" id="1.20.1250.20">
    <property type="entry name" value="MFS general substrate transporter like domains"/>
    <property type="match status" value="2"/>
</dbReference>
<dbReference type="PROSITE" id="PS00872">
    <property type="entry name" value="NA_GALACTOSIDE_SYMP"/>
    <property type="match status" value="1"/>
</dbReference>
<evidence type="ECO:0000313" key="10">
    <source>
        <dbReference type="Proteomes" id="UP000733611"/>
    </source>
</evidence>
<protein>
    <submittedName>
        <fullName evidence="9">MFS transporter</fullName>
    </submittedName>
</protein>
<feature type="transmembrane region" description="Helical" evidence="8">
    <location>
        <begin position="155"/>
        <end position="178"/>
    </location>
</feature>
<dbReference type="GO" id="GO:0008643">
    <property type="term" value="P:carbohydrate transport"/>
    <property type="evidence" value="ECO:0007669"/>
    <property type="project" value="InterPro"/>
</dbReference>
<dbReference type="GO" id="GO:0005886">
    <property type="term" value="C:plasma membrane"/>
    <property type="evidence" value="ECO:0007669"/>
    <property type="project" value="UniProtKB-SubCell"/>
</dbReference>
<gene>
    <name evidence="9" type="ORF">H9847_03760</name>
</gene>
<dbReference type="AlphaFoldDB" id="A0A948WYX3"/>
<feature type="transmembrane region" description="Helical" evidence="8">
    <location>
        <begin position="313"/>
        <end position="335"/>
    </location>
</feature>
<dbReference type="InterPro" id="IPR039672">
    <property type="entry name" value="MFS_2"/>
</dbReference>
<evidence type="ECO:0000313" key="9">
    <source>
        <dbReference type="EMBL" id="MBU3843972.1"/>
    </source>
</evidence>
<feature type="transmembrane region" description="Helical" evidence="8">
    <location>
        <begin position="455"/>
        <end position="475"/>
    </location>
</feature>
<dbReference type="CDD" id="cd17332">
    <property type="entry name" value="MFS_MelB_like"/>
    <property type="match status" value="1"/>
</dbReference>
<feature type="transmembrane region" description="Helical" evidence="8">
    <location>
        <begin position="368"/>
        <end position="392"/>
    </location>
</feature>
<proteinExistence type="inferred from homology"/>
<evidence type="ECO:0000256" key="1">
    <source>
        <dbReference type="ARBA" id="ARBA00004651"/>
    </source>
</evidence>
<comment type="subcellular location">
    <subcellularLocation>
        <location evidence="1">Cell membrane</location>
        <topology evidence="1">Multi-pass membrane protein</topology>
    </subcellularLocation>
</comment>
<evidence type="ECO:0000256" key="8">
    <source>
        <dbReference type="SAM" id="Phobius"/>
    </source>
</evidence>
<organism evidence="9 10">
    <name type="scientific">Candidatus Anaerobiospirillum pullicola</name>
    <dbReference type="NCBI Taxonomy" id="2838451"/>
    <lineage>
        <taxon>Bacteria</taxon>
        <taxon>Pseudomonadati</taxon>
        <taxon>Pseudomonadota</taxon>
        <taxon>Gammaproteobacteria</taxon>
        <taxon>Aeromonadales</taxon>
        <taxon>Succinivibrionaceae</taxon>
        <taxon>Anaerobiospirillum</taxon>
    </lineage>
</organism>
<dbReference type="SUPFAM" id="SSF103473">
    <property type="entry name" value="MFS general substrate transporter"/>
    <property type="match status" value="1"/>
</dbReference>
<keyword evidence="4" id="KW-1003">Cell membrane</keyword>
<dbReference type="Proteomes" id="UP000733611">
    <property type="component" value="Unassembled WGS sequence"/>
</dbReference>
<evidence type="ECO:0000256" key="3">
    <source>
        <dbReference type="ARBA" id="ARBA00022448"/>
    </source>
</evidence>
<dbReference type="InterPro" id="IPR036259">
    <property type="entry name" value="MFS_trans_sf"/>
</dbReference>
<keyword evidence="7 8" id="KW-0472">Membrane</keyword>
<evidence type="ECO:0000256" key="7">
    <source>
        <dbReference type="ARBA" id="ARBA00023136"/>
    </source>
</evidence>
<keyword evidence="3" id="KW-0813">Transport</keyword>
<comment type="caution">
    <text evidence="9">The sequence shown here is derived from an EMBL/GenBank/DDBJ whole genome shotgun (WGS) entry which is preliminary data.</text>
</comment>
<reference evidence="9" key="2">
    <citation type="submission" date="2021-04" db="EMBL/GenBank/DDBJ databases">
        <authorList>
            <person name="Gilroy R."/>
        </authorList>
    </citation>
    <scope>NUCLEOTIDE SEQUENCE</scope>
    <source>
        <strain evidence="9">378</strain>
    </source>
</reference>
<feature type="transmembrane region" description="Helical" evidence="8">
    <location>
        <begin position="225"/>
        <end position="247"/>
    </location>
</feature>
<evidence type="ECO:0000256" key="4">
    <source>
        <dbReference type="ARBA" id="ARBA00022475"/>
    </source>
</evidence>
<feature type="transmembrane region" description="Helical" evidence="8">
    <location>
        <begin position="198"/>
        <end position="219"/>
    </location>
</feature>
<feature type="transmembrane region" description="Helical" evidence="8">
    <location>
        <begin position="344"/>
        <end position="362"/>
    </location>
</feature>
<feature type="transmembrane region" description="Helical" evidence="8">
    <location>
        <begin position="125"/>
        <end position="143"/>
    </location>
</feature>
<evidence type="ECO:0000256" key="6">
    <source>
        <dbReference type="ARBA" id="ARBA00022989"/>
    </source>
</evidence>
<dbReference type="NCBIfam" id="TIGR00792">
    <property type="entry name" value="gph"/>
    <property type="match status" value="1"/>
</dbReference>
<dbReference type="InterPro" id="IPR018043">
    <property type="entry name" value="Na/Gal_symport_CS"/>
</dbReference>
<feature type="transmembrane region" description="Helical" evidence="8">
    <location>
        <begin position="276"/>
        <end position="293"/>
    </location>
</feature>
<dbReference type="PANTHER" id="PTHR11328:SF24">
    <property type="entry name" value="MAJOR FACILITATOR SUPERFAMILY (MFS) PROFILE DOMAIN-CONTAINING PROTEIN"/>
    <property type="match status" value="1"/>
</dbReference>
<feature type="transmembrane region" description="Helical" evidence="8">
    <location>
        <begin position="412"/>
        <end position="435"/>
    </location>
</feature>
<dbReference type="EMBL" id="JAHLFE010000070">
    <property type="protein sequence ID" value="MBU3843972.1"/>
    <property type="molecule type" value="Genomic_DNA"/>
</dbReference>
<dbReference type="PANTHER" id="PTHR11328">
    <property type="entry name" value="MAJOR FACILITATOR SUPERFAMILY DOMAIN-CONTAINING PROTEIN"/>
    <property type="match status" value="1"/>
</dbReference>
<dbReference type="GO" id="GO:0015293">
    <property type="term" value="F:symporter activity"/>
    <property type="evidence" value="ECO:0007669"/>
    <property type="project" value="InterPro"/>
</dbReference>
<accession>A0A948WYX3</accession>
<reference evidence="9" key="1">
    <citation type="journal article" date="2021" name="PeerJ">
        <title>Extensive microbial diversity within the chicken gut microbiome revealed by metagenomics and culture.</title>
        <authorList>
            <person name="Gilroy R."/>
            <person name="Ravi A."/>
            <person name="Getino M."/>
            <person name="Pursley I."/>
            <person name="Horton D.L."/>
            <person name="Alikhan N.F."/>
            <person name="Baker D."/>
            <person name="Gharbi K."/>
            <person name="Hall N."/>
            <person name="Watson M."/>
            <person name="Adriaenssens E.M."/>
            <person name="Foster-Nyarko E."/>
            <person name="Jarju S."/>
            <person name="Secka A."/>
            <person name="Antonio M."/>
            <person name="Oren A."/>
            <person name="Chaudhuri R.R."/>
            <person name="La Ragione R."/>
            <person name="Hildebrand F."/>
            <person name="Pallen M.J."/>
        </authorList>
    </citation>
    <scope>NUCLEOTIDE SEQUENCE</scope>
    <source>
        <strain evidence="9">378</strain>
    </source>
</reference>
<keyword evidence="5 8" id="KW-0812">Transmembrane</keyword>
<name>A0A948WYX3_9GAMM</name>
<evidence type="ECO:0000256" key="2">
    <source>
        <dbReference type="ARBA" id="ARBA00009617"/>
    </source>
</evidence>
<evidence type="ECO:0000256" key="5">
    <source>
        <dbReference type="ARBA" id="ARBA00022692"/>
    </source>
</evidence>
<dbReference type="InterPro" id="IPR001927">
    <property type="entry name" value="Na/Gal_symport"/>
</dbReference>
<sequence>MRAWFNKATCMSAGGADGVGSPLPSTGDSAATAAAAATTAKAGSNIDGKVSRLTILSYGMGDVGCNFSWMFVGNFLMYFYSEICQISMMAISTLFIVSRIWDALNDPVIGFLSDRTRSKMGRFRPWLLFGAPVVAVLLTLTFTYQEGMDEGGRIIYMYVTYCLLVLGYTCVNLPYGTLLGTLTQNMYERAKLNTSRSVCAMIAINVINVITLPLINFFSESQGQAHGFMMVAMCYGTIFTLCHWITFKNTKEVVTIPAEAKYPLKTQFKAVLQNKLFLIAVAGQFLFGVAWYGRNADLLYYFKYVALDENIFTVFSAVIIAPSILGSFSFPFVFLKLSNKGHTGALFALMSGISLFAIYFVDITSSPIIFYVLAGVSNFFLCAFNTAIYAVIPDCVEYGQYKTGIRNDGFQYAFISLANKIGMAIGTALLALALSLAGYEANGTQNENVVEIVRWGFSIAPAIVWFAAAAVLFMYNMRQDDYARIVLALSQNKQNEAKVDAAIAAVKADSAK</sequence>
<dbReference type="Pfam" id="PF13347">
    <property type="entry name" value="MFS_2"/>
    <property type="match status" value="1"/>
</dbReference>
<keyword evidence="6 8" id="KW-1133">Transmembrane helix</keyword>
<dbReference type="GO" id="GO:0006814">
    <property type="term" value="P:sodium ion transport"/>
    <property type="evidence" value="ECO:0007669"/>
    <property type="project" value="InterPro"/>
</dbReference>